<comment type="caution">
    <text evidence="1">The sequence shown here is derived from an EMBL/GenBank/DDBJ whole genome shotgun (WGS) entry which is preliminary data.</text>
</comment>
<dbReference type="SMART" id="SM00231">
    <property type="entry name" value="FA58C"/>
    <property type="match status" value="1"/>
</dbReference>
<dbReference type="OrthoDB" id="9973968at2759"/>
<dbReference type="InterPro" id="IPR008979">
    <property type="entry name" value="Galactose-bd-like_sf"/>
</dbReference>
<dbReference type="PROSITE" id="PS01285">
    <property type="entry name" value="FA58C_1"/>
    <property type="match status" value="1"/>
</dbReference>
<evidence type="ECO:0000313" key="1">
    <source>
        <dbReference type="EMBL" id="CAH1802616.1"/>
    </source>
</evidence>
<keyword evidence="2" id="KW-1185">Reference proteome</keyword>
<gene>
    <name evidence="1" type="ORF">OFUS_LOCUS26279</name>
</gene>
<dbReference type="Pfam" id="PF00754">
    <property type="entry name" value="F5_F8_type_C"/>
    <property type="match status" value="1"/>
</dbReference>
<dbReference type="CDD" id="cd00057">
    <property type="entry name" value="FA58C"/>
    <property type="match status" value="1"/>
</dbReference>
<dbReference type="InterPro" id="IPR000421">
    <property type="entry name" value="FA58C"/>
</dbReference>
<proteinExistence type="predicted"/>
<dbReference type="AlphaFoldDB" id="A0A8J1XPP7"/>
<sequence length="276" mass="31478">MQLKVVTIVMLVTLVVTAELKKGKSPTCKKTDIENVMTTLNELKTETQNCSAGNVDIANDVSKAKATIEGVESLIYELLDITYGIRSSLPYMQEKIQEDIQNIKCESEDESMDFCWEEFLISRTYPRVEDDALTASSEWNSNLGPSRARLGTQYQDPFAGAWSPKTADLNQWIQVDLGRLVQVNGVVTQGRSDQDHWTKSYKVSYSEDGESFKFAKIDQTENFNNANYDRNTPVLLPIDSPVKARYIRLHPTRWNNWPSLRFDFTGCDIIEHSIDW</sequence>
<accession>A0A8J1XPP7</accession>
<dbReference type="PANTHER" id="PTHR24543:SF325">
    <property type="entry name" value="F5_8 TYPE C DOMAIN-CONTAINING PROTEIN"/>
    <property type="match status" value="1"/>
</dbReference>
<dbReference type="EMBL" id="CAIIXF020000012">
    <property type="protein sequence ID" value="CAH1802616.1"/>
    <property type="molecule type" value="Genomic_DNA"/>
</dbReference>
<protein>
    <submittedName>
        <fullName evidence="1">Uncharacterized protein</fullName>
    </submittedName>
</protein>
<dbReference type="FunFam" id="2.60.120.260:FF:000016">
    <property type="entry name" value="Contactin-associated protein-like 4 isoform 1"/>
    <property type="match status" value="1"/>
</dbReference>
<evidence type="ECO:0000313" key="2">
    <source>
        <dbReference type="Proteomes" id="UP000749559"/>
    </source>
</evidence>
<name>A0A8J1XPP7_OWEFU</name>
<dbReference type="PROSITE" id="PS50022">
    <property type="entry name" value="FA58C_3"/>
    <property type="match status" value="1"/>
</dbReference>
<dbReference type="Proteomes" id="UP000749559">
    <property type="component" value="Unassembled WGS sequence"/>
</dbReference>
<dbReference type="PANTHER" id="PTHR24543">
    <property type="entry name" value="MULTICOPPER OXIDASE-RELATED"/>
    <property type="match status" value="1"/>
</dbReference>
<organism evidence="1 2">
    <name type="scientific">Owenia fusiformis</name>
    <name type="common">Polychaete worm</name>
    <dbReference type="NCBI Taxonomy" id="6347"/>
    <lineage>
        <taxon>Eukaryota</taxon>
        <taxon>Metazoa</taxon>
        <taxon>Spiralia</taxon>
        <taxon>Lophotrochozoa</taxon>
        <taxon>Annelida</taxon>
        <taxon>Polychaeta</taxon>
        <taxon>Sedentaria</taxon>
        <taxon>Canalipalpata</taxon>
        <taxon>Sabellida</taxon>
        <taxon>Oweniida</taxon>
        <taxon>Oweniidae</taxon>
        <taxon>Owenia</taxon>
    </lineage>
</organism>
<dbReference type="Gene3D" id="2.60.120.260">
    <property type="entry name" value="Galactose-binding domain-like"/>
    <property type="match status" value="1"/>
</dbReference>
<dbReference type="SUPFAM" id="SSF49785">
    <property type="entry name" value="Galactose-binding domain-like"/>
    <property type="match status" value="1"/>
</dbReference>
<reference evidence="1" key="1">
    <citation type="submission" date="2022-03" db="EMBL/GenBank/DDBJ databases">
        <authorList>
            <person name="Martin C."/>
        </authorList>
    </citation>
    <scope>NUCLEOTIDE SEQUENCE</scope>
</reference>